<gene>
    <name evidence="9" type="ORF">X797_007553</name>
</gene>
<dbReference type="eggNOG" id="KOG0684">
    <property type="taxonomic scope" value="Eukaryota"/>
</dbReference>
<dbReference type="InterPro" id="IPR017972">
    <property type="entry name" value="Cyt_P450_CS"/>
</dbReference>
<keyword evidence="7" id="KW-0560">Oxidoreductase</keyword>
<keyword evidence="3 6" id="KW-0479">Metal-binding</keyword>
<dbReference type="GO" id="GO:0004497">
    <property type="term" value="F:monooxygenase activity"/>
    <property type="evidence" value="ECO:0007669"/>
    <property type="project" value="UniProtKB-KW"/>
</dbReference>
<evidence type="ECO:0000313" key="10">
    <source>
        <dbReference type="Proteomes" id="UP000030151"/>
    </source>
</evidence>
<dbReference type="GO" id="GO:0016705">
    <property type="term" value="F:oxidoreductase activity, acting on paired donors, with incorporation or reduction of molecular oxygen"/>
    <property type="evidence" value="ECO:0007669"/>
    <property type="project" value="InterPro"/>
</dbReference>
<accession>A0A014NCM2</accession>
<sequence length="508" mass="56118">MLLYMVIPVLALMAIYISASVVLRKSQDPKEPPLLLDSVPYLGPVFAAIKWRLTFFTRTRNEHGHPIYTLRLPGWRLYVVNANSLIPIIERRTRTISFAAVESKAAAAVLGTSKTTNEIMARDPGRTQNHFASFRKTVRPVLAPGSATLDAMFKRSFHTMSLSLDEQLTPGSPRSVQLLAWTGHEITMAGTYGEYGGANPFQDPFVEQAWLKFVAGLPVLVCGFFPSIFARQSVQAREFLAQRFLCYFKENHHLGGSGAVLARLRHNTESGMPLTDTARGELGACLALLNNTIPGFFWLVYHIFSDHGVLQDLREELAGAVRVGADGVRTIHVARVRSCCPILQSTVQEVLRFRGIGTGMVRSVLQDQFLDSQYLLKKGSLVFAPNAVQHFAPALWGLDCNRFNHRRFLRPGGQGVRSASSSVLRIFGGGSTQCPGRHFARGQLLVFAAMLVLRANIRPVRGGWSCIKAEKSFGLGIATGFLMPDADLEVEISPTGEQTWRVDFCTNV</sequence>
<evidence type="ECO:0000313" key="9">
    <source>
        <dbReference type="EMBL" id="EXU99417.1"/>
    </source>
</evidence>
<organism evidence="9 10">
    <name type="scientific">Metarhizium robertsii</name>
    <dbReference type="NCBI Taxonomy" id="568076"/>
    <lineage>
        <taxon>Eukaryota</taxon>
        <taxon>Fungi</taxon>
        <taxon>Dikarya</taxon>
        <taxon>Ascomycota</taxon>
        <taxon>Pezizomycotina</taxon>
        <taxon>Sordariomycetes</taxon>
        <taxon>Hypocreomycetidae</taxon>
        <taxon>Hypocreales</taxon>
        <taxon>Clavicipitaceae</taxon>
        <taxon>Metarhizium</taxon>
    </lineage>
</organism>
<keyword evidence="6 7" id="KW-0349">Heme</keyword>
<keyword evidence="4 6" id="KW-0408">Iron</keyword>
<dbReference type="CDD" id="cd11040">
    <property type="entry name" value="CYP7_CYP8-like"/>
    <property type="match status" value="1"/>
</dbReference>
<feature type="binding site" description="axial binding residue" evidence="6">
    <location>
        <position position="434"/>
    </location>
    <ligand>
        <name>heme</name>
        <dbReference type="ChEBI" id="CHEBI:30413"/>
    </ligand>
    <ligandPart>
        <name>Fe</name>
        <dbReference type="ChEBI" id="CHEBI:18248"/>
    </ligandPart>
</feature>
<evidence type="ECO:0000256" key="7">
    <source>
        <dbReference type="RuleBase" id="RU000461"/>
    </source>
</evidence>
<evidence type="ECO:0000256" key="1">
    <source>
        <dbReference type="ARBA" id="ARBA00001971"/>
    </source>
</evidence>
<comment type="cofactor">
    <cofactor evidence="1 6">
        <name>heme</name>
        <dbReference type="ChEBI" id="CHEBI:30413"/>
    </cofactor>
</comment>
<feature type="signal peptide" evidence="8">
    <location>
        <begin position="1"/>
        <end position="19"/>
    </location>
</feature>
<evidence type="ECO:0000256" key="4">
    <source>
        <dbReference type="ARBA" id="ARBA00023004"/>
    </source>
</evidence>
<dbReference type="HOGENOM" id="CLU_018012_4_2_1"/>
<dbReference type="Pfam" id="PF00067">
    <property type="entry name" value="p450"/>
    <property type="match status" value="1"/>
</dbReference>
<dbReference type="EMBL" id="JELW01000019">
    <property type="protein sequence ID" value="EXU99417.1"/>
    <property type="molecule type" value="Genomic_DNA"/>
</dbReference>
<dbReference type="GO" id="GO:0020037">
    <property type="term" value="F:heme binding"/>
    <property type="evidence" value="ECO:0007669"/>
    <property type="project" value="InterPro"/>
</dbReference>
<dbReference type="PROSITE" id="PS00086">
    <property type="entry name" value="CYTOCHROME_P450"/>
    <property type="match status" value="1"/>
</dbReference>
<comment type="caution">
    <text evidence="9">The sequence shown here is derived from an EMBL/GenBank/DDBJ whole genome shotgun (WGS) entry which is preliminary data.</text>
</comment>
<reference evidence="9 10" key="1">
    <citation type="submission" date="2014-02" db="EMBL/GenBank/DDBJ databases">
        <title>The genome sequence of the entomopathogenic fungus Metarhizium robertsii ARSEF 2575.</title>
        <authorList>
            <person name="Giuliano Garisto Donzelli B."/>
            <person name="Roe B.A."/>
            <person name="Macmil S.L."/>
            <person name="Krasnoff S.B."/>
            <person name="Gibson D.M."/>
        </authorList>
    </citation>
    <scope>NUCLEOTIDE SEQUENCE [LARGE SCALE GENOMIC DNA]</scope>
    <source>
        <strain evidence="9 10">ARSEF 2575</strain>
    </source>
</reference>
<dbReference type="InterPro" id="IPR053007">
    <property type="entry name" value="CYP450_monoxygenase_sec-met"/>
</dbReference>
<dbReference type="InterPro" id="IPR001128">
    <property type="entry name" value="Cyt_P450"/>
</dbReference>
<dbReference type="InterPro" id="IPR002403">
    <property type="entry name" value="Cyt_P450_E_grp-IV"/>
</dbReference>
<dbReference type="AlphaFoldDB" id="A0A014NCM2"/>
<name>A0A014NCM2_9HYPO</name>
<proteinExistence type="inferred from homology"/>
<feature type="chain" id="PRO_5001472792" evidence="8">
    <location>
        <begin position="20"/>
        <end position="508"/>
    </location>
</feature>
<evidence type="ECO:0000256" key="5">
    <source>
        <dbReference type="ARBA" id="ARBA00023033"/>
    </source>
</evidence>
<evidence type="ECO:0000256" key="3">
    <source>
        <dbReference type="ARBA" id="ARBA00022723"/>
    </source>
</evidence>
<dbReference type="GO" id="GO:0005506">
    <property type="term" value="F:iron ion binding"/>
    <property type="evidence" value="ECO:0007669"/>
    <property type="project" value="InterPro"/>
</dbReference>
<comment type="similarity">
    <text evidence="2 7">Belongs to the cytochrome P450 family.</text>
</comment>
<protein>
    <submittedName>
        <fullName evidence="9">Cytochrome P450</fullName>
    </submittedName>
</protein>
<dbReference type="OrthoDB" id="1470350at2759"/>
<evidence type="ECO:0000256" key="2">
    <source>
        <dbReference type="ARBA" id="ARBA00010617"/>
    </source>
</evidence>
<keyword evidence="5 7" id="KW-0503">Monooxygenase</keyword>
<dbReference type="PANTHER" id="PTHR47582:SF1">
    <property type="entry name" value="P450, PUTATIVE (EUROFUNG)-RELATED"/>
    <property type="match status" value="1"/>
</dbReference>
<dbReference type="Proteomes" id="UP000030151">
    <property type="component" value="Unassembled WGS sequence"/>
</dbReference>
<dbReference type="Gene3D" id="1.10.630.10">
    <property type="entry name" value="Cytochrome P450"/>
    <property type="match status" value="1"/>
</dbReference>
<evidence type="ECO:0000256" key="6">
    <source>
        <dbReference type="PIRSR" id="PIRSR602403-1"/>
    </source>
</evidence>
<dbReference type="PANTHER" id="PTHR47582">
    <property type="entry name" value="P450, PUTATIVE (EUROFUNG)-RELATED"/>
    <property type="match status" value="1"/>
</dbReference>
<dbReference type="SUPFAM" id="SSF48264">
    <property type="entry name" value="Cytochrome P450"/>
    <property type="match status" value="1"/>
</dbReference>
<dbReference type="PRINTS" id="PR00465">
    <property type="entry name" value="EP450IV"/>
</dbReference>
<evidence type="ECO:0000256" key="8">
    <source>
        <dbReference type="SAM" id="SignalP"/>
    </source>
</evidence>
<dbReference type="InterPro" id="IPR036396">
    <property type="entry name" value="Cyt_P450_sf"/>
</dbReference>
<keyword evidence="8" id="KW-0732">Signal</keyword>